<keyword evidence="1" id="KW-0808">Transferase</keyword>
<evidence type="ECO:0000256" key="1">
    <source>
        <dbReference type="RuleBase" id="RU367090"/>
    </source>
</evidence>
<comment type="similarity">
    <text evidence="1">Belongs to the LTN1 family.</text>
</comment>
<comment type="catalytic activity">
    <reaction evidence="1">
        <text>S-ubiquitinyl-[E2 ubiquitin-conjugating enzyme]-L-cysteine + [acceptor protein]-L-lysine = [E2 ubiquitin-conjugating enzyme]-L-cysteine + N(6)-ubiquitinyl-[acceptor protein]-L-lysine.</text>
        <dbReference type="EC" id="2.3.2.27"/>
    </reaction>
</comment>
<protein>
    <recommendedName>
        <fullName evidence="1">E3 ubiquitin-protein ligase listerin</fullName>
        <ecNumber evidence="1">2.3.2.27</ecNumber>
    </recommendedName>
    <alternativeName>
        <fullName evidence="1">RING-type E3 ubiquitin transferase listerin</fullName>
    </alternativeName>
</protein>
<reference evidence="5" key="1">
    <citation type="submission" date="2022-11" db="UniProtKB">
        <authorList>
            <consortium name="WormBaseParasite"/>
        </authorList>
    </citation>
    <scope>IDENTIFICATION</scope>
</reference>
<comment type="subunit">
    <text evidence="1">Component of the ribosome quality control complex (RQC).</text>
</comment>
<dbReference type="GO" id="GO:0072344">
    <property type="term" value="P:rescue of stalled ribosome"/>
    <property type="evidence" value="ECO:0007669"/>
    <property type="project" value="UniProtKB-UniRule"/>
</dbReference>
<dbReference type="InterPro" id="IPR039795">
    <property type="entry name" value="LTN1/Rkr1"/>
</dbReference>
<dbReference type="InterPro" id="IPR011989">
    <property type="entry name" value="ARM-like"/>
</dbReference>
<feature type="coiled-coil region" evidence="2">
    <location>
        <begin position="76"/>
        <end position="106"/>
    </location>
</feature>
<dbReference type="InterPro" id="IPR016024">
    <property type="entry name" value="ARM-type_fold"/>
</dbReference>
<comment type="pathway">
    <text evidence="1">Protein modification; protein ubiquitination.</text>
</comment>
<dbReference type="SUPFAM" id="SSF48371">
    <property type="entry name" value="ARM repeat"/>
    <property type="match status" value="1"/>
</dbReference>
<dbReference type="GO" id="GO:0005829">
    <property type="term" value="C:cytosol"/>
    <property type="evidence" value="ECO:0007669"/>
    <property type="project" value="UniProtKB-UniRule"/>
</dbReference>
<sequence>MSNSKNRRKGNAQTASSSRAAELLQASGISIPYLGLDALNLTAGLPTDVSDVGQLIDEIGANVDPELRIIFKKLTKRDLQTREKAAKELLDALKESVNDYEKVKNAFPSYASVYSKLVTDSSQSLRSTSNSILALFVTTLKKDAGTYLKSVIPFLFFSLQDGYSQVAKSAEASVNECFPSEEKRKLAMNTFGQETSNICLQMMSRQHKLIQPQKFVEEESDAQRQTRLIAQSLNTLEAFIETSPAFQIL</sequence>
<evidence type="ECO:0000259" key="3">
    <source>
        <dbReference type="Pfam" id="PF22958"/>
    </source>
</evidence>
<organism evidence="4 5">
    <name type="scientific">Panagrolaimus davidi</name>
    <dbReference type="NCBI Taxonomy" id="227884"/>
    <lineage>
        <taxon>Eukaryota</taxon>
        <taxon>Metazoa</taxon>
        <taxon>Ecdysozoa</taxon>
        <taxon>Nematoda</taxon>
        <taxon>Chromadorea</taxon>
        <taxon>Rhabditida</taxon>
        <taxon>Tylenchina</taxon>
        <taxon>Panagrolaimomorpha</taxon>
        <taxon>Panagrolaimoidea</taxon>
        <taxon>Panagrolaimidae</taxon>
        <taxon>Panagrolaimus</taxon>
    </lineage>
</organism>
<keyword evidence="1" id="KW-0479">Metal-binding</keyword>
<keyword evidence="1" id="KW-0862">Zinc</keyword>
<dbReference type="GO" id="GO:1990116">
    <property type="term" value="P:ribosome-associated ubiquitin-dependent protein catabolic process"/>
    <property type="evidence" value="ECO:0007669"/>
    <property type="project" value="UniProtKB-UniRule"/>
</dbReference>
<dbReference type="Gene3D" id="1.25.10.10">
    <property type="entry name" value="Leucine-rich Repeat Variant"/>
    <property type="match status" value="1"/>
</dbReference>
<proteinExistence type="inferred from homology"/>
<evidence type="ECO:0000256" key="2">
    <source>
        <dbReference type="SAM" id="Coils"/>
    </source>
</evidence>
<dbReference type="InterPro" id="IPR054476">
    <property type="entry name" value="Ltn1_N"/>
</dbReference>
<keyword evidence="1" id="KW-0833">Ubl conjugation pathway</keyword>
<keyword evidence="1" id="KW-0863">Zinc-finger</keyword>
<keyword evidence="2" id="KW-0175">Coiled coil</keyword>
<dbReference type="Proteomes" id="UP000887578">
    <property type="component" value="Unplaced"/>
</dbReference>
<name>A0A914PBA0_9BILA</name>
<dbReference type="GO" id="GO:1990112">
    <property type="term" value="C:RQC complex"/>
    <property type="evidence" value="ECO:0007669"/>
    <property type="project" value="UniProtKB-UniRule"/>
</dbReference>
<evidence type="ECO:0000313" key="4">
    <source>
        <dbReference type="Proteomes" id="UP000887578"/>
    </source>
</evidence>
<dbReference type="GO" id="GO:0061630">
    <property type="term" value="F:ubiquitin protein ligase activity"/>
    <property type="evidence" value="ECO:0007669"/>
    <property type="project" value="UniProtKB-UniRule"/>
</dbReference>
<evidence type="ECO:0000313" key="5">
    <source>
        <dbReference type="WBParaSite" id="PDA_v2.g11991.t1"/>
    </source>
</evidence>
<dbReference type="Pfam" id="PF22958">
    <property type="entry name" value="Ltn1_1st"/>
    <property type="match status" value="1"/>
</dbReference>
<dbReference type="GO" id="GO:0008270">
    <property type="term" value="F:zinc ion binding"/>
    <property type="evidence" value="ECO:0007669"/>
    <property type="project" value="UniProtKB-KW"/>
</dbReference>
<accession>A0A914PBA0</accession>
<dbReference type="PANTHER" id="PTHR12389:SF0">
    <property type="entry name" value="E3 UBIQUITIN-PROTEIN LIGASE LISTERIN"/>
    <property type="match status" value="1"/>
</dbReference>
<feature type="domain" description="E3 ubiquitin-protein ligase listerin N-terminal" evidence="3">
    <location>
        <begin position="64"/>
        <end position="244"/>
    </location>
</feature>
<dbReference type="WBParaSite" id="PDA_v2.g11991.t1">
    <property type="protein sequence ID" value="PDA_v2.g11991.t1"/>
    <property type="gene ID" value="PDA_v2.g11991"/>
</dbReference>
<dbReference type="GO" id="GO:0043023">
    <property type="term" value="F:ribosomal large subunit binding"/>
    <property type="evidence" value="ECO:0007669"/>
    <property type="project" value="TreeGrafter"/>
</dbReference>
<keyword evidence="4" id="KW-1185">Reference proteome</keyword>
<dbReference type="EC" id="2.3.2.27" evidence="1"/>
<dbReference type="AlphaFoldDB" id="A0A914PBA0"/>
<comment type="function">
    <text evidence="1">E3 ubiquitin-protein ligase. Component of the ribosome quality control complex (RQC), a ribosome-associated complex that mediates ubiquitination and extraction of incompletely synthesized nascent chains for proteasomal degradation.</text>
</comment>
<dbReference type="PANTHER" id="PTHR12389">
    <property type="entry name" value="ZINC FINGER PROTEIN 294"/>
    <property type="match status" value="1"/>
</dbReference>